<dbReference type="RefSeq" id="WP_064077655.1">
    <property type="nucleotide sequence ID" value="NZ_AP024187.1"/>
</dbReference>
<evidence type="ECO:0000313" key="3">
    <source>
        <dbReference type="EMBL" id="NKS25868.1"/>
    </source>
</evidence>
<keyword evidence="1" id="KW-0175">Coiled coil</keyword>
<gene>
    <name evidence="3" type="ORF">GS505_08475</name>
</gene>
<organism evidence="3 4">
    <name type="scientific">Rhodococcus hoagii</name>
    <name type="common">Corynebacterium equii</name>
    <dbReference type="NCBI Taxonomy" id="43767"/>
    <lineage>
        <taxon>Bacteria</taxon>
        <taxon>Bacillati</taxon>
        <taxon>Actinomycetota</taxon>
        <taxon>Actinomycetes</taxon>
        <taxon>Mycobacteriales</taxon>
        <taxon>Nocardiaceae</taxon>
        <taxon>Prescottella</taxon>
    </lineage>
</organism>
<sequence>MSDEPRSAAPGWYPSPDGGQRYWDGQQWLALPDPGSSRIAGGKPPATRSRIFTIPRFTKHPLVLGILAVLVVAGIGSAIAVKVSNDSKAEERRQATAAAAQAESDRAAAAAAAKQKEDDGERAERALYVIQLESSVKTMAEEHVSKSIIDGPILNVSCDPVGGGSTDDLTETTTVFECFAATEEVGDGRMRGFKYHATMNWTAGTYTYGFGAP</sequence>
<dbReference type="GeneID" id="57578927"/>
<keyword evidence="2" id="KW-1133">Transmembrane helix</keyword>
<dbReference type="AlphaFoldDB" id="A0AAE5CEY9"/>
<comment type="caution">
    <text evidence="3">The sequence shown here is derived from an EMBL/GenBank/DDBJ whole genome shotgun (WGS) entry which is preliminary data.</text>
</comment>
<dbReference type="Proteomes" id="UP000605618">
    <property type="component" value="Unassembled WGS sequence"/>
</dbReference>
<keyword evidence="2" id="KW-0472">Membrane</keyword>
<evidence type="ECO:0000313" key="4">
    <source>
        <dbReference type="Proteomes" id="UP000605618"/>
    </source>
</evidence>
<feature type="coiled-coil region" evidence="1">
    <location>
        <begin position="85"/>
        <end position="119"/>
    </location>
</feature>
<proteinExistence type="predicted"/>
<reference evidence="3" key="1">
    <citation type="journal article" date="2020" name="Environ. Microbiol.">
        <title>The novel and transferable erm(51) gene confers Macrolides, Lincosamides, and Streptogramins B (MLSB) resistance to clonal Rhodococcus equi in the environment.</title>
        <authorList>
            <person name="Huber L."/>
            <person name="Giguere S."/>
            <person name="Slovis N.M."/>
            <person name="Alvarez-Narvaez S."/>
            <person name="Hart K.A."/>
            <person name="Greiter M."/>
            <person name="Morris E.R.A."/>
            <person name="Cohen N.D."/>
        </authorList>
    </citation>
    <scope>NUCLEOTIDE SEQUENCE</scope>
    <source>
        <strain evidence="3">Lh_141_1</strain>
    </source>
</reference>
<keyword evidence="2" id="KW-0812">Transmembrane</keyword>
<name>A0AAE5CEY9_RHOHA</name>
<evidence type="ECO:0000256" key="1">
    <source>
        <dbReference type="SAM" id="Coils"/>
    </source>
</evidence>
<dbReference type="EMBL" id="WUYZ01000001">
    <property type="protein sequence ID" value="NKS25868.1"/>
    <property type="molecule type" value="Genomic_DNA"/>
</dbReference>
<feature type="transmembrane region" description="Helical" evidence="2">
    <location>
        <begin position="62"/>
        <end position="83"/>
    </location>
</feature>
<evidence type="ECO:0000256" key="2">
    <source>
        <dbReference type="SAM" id="Phobius"/>
    </source>
</evidence>
<accession>A0AAE5CEY9</accession>
<protein>
    <submittedName>
        <fullName evidence="3">DUF2510 domain-containing protein</fullName>
    </submittedName>
</protein>